<dbReference type="InterPro" id="IPR002931">
    <property type="entry name" value="Transglutaminase-like"/>
</dbReference>
<feature type="domain" description="Transglutaminase-like" evidence="1">
    <location>
        <begin position="198"/>
        <end position="260"/>
    </location>
</feature>
<dbReference type="Pfam" id="PF01841">
    <property type="entry name" value="Transglut_core"/>
    <property type="match status" value="1"/>
</dbReference>
<evidence type="ECO:0000313" key="2">
    <source>
        <dbReference type="EMBL" id="GAA4199544.1"/>
    </source>
</evidence>
<organism evidence="2 3">
    <name type="scientific">Pedobacter jeongneungensis</name>
    <dbReference type="NCBI Taxonomy" id="947309"/>
    <lineage>
        <taxon>Bacteria</taxon>
        <taxon>Pseudomonadati</taxon>
        <taxon>Bacteroidota</taxon>
        <taxon>Sphingobacteriia</taxon>
        <taxon>Sphingobacteriales</taxon>
        <taxon>Sphingobacteriaceae</taxon>
        <taxon>Pedobacter</taxon>
    </lineage>
</organism>
<reference evidence="3" key="1">
    <citation type="journal article" date="2019" name="Int. J. Syst. Evol. Microbiol.">
        <title>The Global Catalogue of Microorganisms (GCM) 10K type strain sequencing project: providing services to taxonomists for standard genome sequencing and annotation.</title>
        <authorList>
            <consortium name="The Broad Institute Genomics Platform"/>
            <consortium name="The Broad Institute Genome Sequencing Center for Infectious Disease"/>
            <person name="Wu L."/>
            <person name="Ma J."/>
        </authorList>
    </citation>
    <scope>NUCLEOTIDE SEQUENCE [LARGE SCALE GENOMIC DNA]</scope>
    <source>
        <strain evidence="3">JCM 17626</strain>
    </source>
</reference>
<protein>
    <recommendedName>
        <fullName evidence="1">Transglutaminase-like domain-containing protein</fullName>
    </recommendedName>
</protein>
<comment type="caution">
    <text evidence="2">The sequence shown here is derived from an EMBL/GenBank/DDBJ whole genome shotgun (WGS) entry which is preliminary data.</text>
</comment>
<evidence type="ECO:0000313" key="3">
    <source>
        <dbReference type="Proteomes" id="UP001501772"/>
    </source>
</evidence>
<dbReference type="Proteomes" id="UP001501772">
    <property type="component" value="Unassembled WGS sequence"/>
</dbReference>
<dbReference type="InterPro" id="IPR038765">
    <property type="entry name" value="Papain-like_cys_pep_sf"/>
</dbReference>
<dbReference type="Gene3D" id="3.10.620.30">
    <property type="match status" value="1"/>
</dbReference>
<keyword evidence="3" id="KW-1185">Reference proteome</keyword>
<dbReference type="PANTHER" id="PTHR35532:SF5">
    <property type="entry name" value="CARBOHYDRATE-BINDING DOMAIN-CONTAINING PROTEIN"/>
    <property type="match status" value="1"/>
</dbReference>
<name>A0ABP8B6U3_9SPHI</name>
<dbReference type="RefSeq" id="WP_344849975.1">
    <property type="nucleotide sequence ID" value="NZ_BAABBY010000002.1"/>
</dbReference>
<dbReference type="PANTHER" id="PTHR35532">
    <property type="entry name" value="SIMILAR TO POLYHYDROXYALKANOATE DEPOLYMERASE"/>
    <property type="match status" value="1"/>
</dbReference>
<evidence type="ECO:0000259" key="1">
    <source>
        <dbReference type="Pfam" id="PF01841"/>
    </source>
</evidence>
<proteinExistence type="predicted"/>
<dbReference type="PROSITE" id="PS51257">
    <property type="entry name" value="PROKAR_LIPOPROTEIN"/>
    <property type="match status" value="1"/>
</dbReference>
<sequence>MKNERINILFKYIALLTVIMLAQSCNKDKVDFDELIERYSKEKKDSLKLQCAIFLKDNIKDITSEQPYFYNENKEKANFILDTVTSDSSLKSILKKEKIDFSSFRISDADILSSEILEDNINKAISDWKTYPWNKNVSKDIFLNYLLPYKVLCENPENWRGRLFLKYKDSIAKHERNGDRNSEHLYYSLKKEAWSWLKYTNDFTKITQSPSLSELLAVKKGQCYELSHLFVYIARSAGIPATIDIVPLWGKTGGSHAADVFYGPIRENGVIKRYGLRPGDPFVSPPKVLRMSFRKVNLWSDSIKPIIVNKNYYIPDFLKSDHLLDVTQEYVSSSNLVYQFEKRLGVPLAYICVYNYGEWVPVFYGRVFQNGKYVKFNAMAKDMAYHIAVPIGNKYQLIDKPFILDSMNHISYSNPNFDRKINIVLNKTNVGQESWVKKNREYNLMFLDKDNVWKGIGSKFCDQDSTLTFTSIPSGAFYMLKETKNNKKLERIFLYEHGQQIWY</sequence>
<dbReference type="EMBL" id="BAABBY010000002">
    <property type="protein sequence ID" value="GAA4199544.1"/>
    <property type="molecule type" value="Genomic_DNA"/>
</dbReference>
<dbReference type="SUPFAM" id="SSF54001">
    <property type="entry name" value="Cysteine proteinases"/>
    <property type="match status" value="1"/>
</dbReference>
<gene>
    <name evidence="2" type="ORF">GCM10022289_10060</name>
</gene>
<accession>A0ABP8B6U3</accession>